<dbReference type="AlphaFoldDB" id="A0AAE0C9T8"/>
<feature type="transmembrane region" description="Helical" evidence="1">
    <location>
        <begin position="787"/>
        <end position="808"/>
    </location>
</feature>
<evidence type="ECO:0000313" key="4">
    <source>
        <dbReference type="Proteomes" id="UP001190700"/>
    </source>
</evidence>
<sequence length="867" mass="96049">MDVFNFLVLNFLFLTLHQAQVDALTSTFSIFGAGVTPTPPFYCLPQPFETKTDPLWNLDTKGLFYIREESSSCISESLGEGLENVIVSDDFKLFAKDLAKLNVTDDDRINTRPIAVLQGSSCVFGTWGAYLADFTERLNVVKEAGAVGVVFFEAHEYKLPQHMTTLQTAIPACSLAAPELLRLATTVDWKLDDFEYQNNPAFANFELAYLYNALDEPVPNPIITYIDISHLSVPALTATFNPLDAVEVSGPLVKVLLNPLCLSEEFNTCVECWATDPLLNRAELQGAIAFFTFEESLLPGCFNYYYQWAITAQEAGAIGVVYGSVSDQFYHLPGPYLVPAELKILFFTIMGTHSDTAEHSLLSDTVQAILPAVVDGSAPVFFSDEREDMGFTVLGFWGDEEHLFHCRAGQATYNPWEHPGIAPAFIASALLDIGVVEFAEPITVCSSSETCPQCLSQEVQMHIKSAESAASRVLVMKEEDFPCYHTYTEFTSAATGGGADALVLVNVKMQSIYTMGALGANGETRFAIPSFNVDGSCGERLEYPGLLHAHTPEIANGSAVLDDIYRWNENLLYSSDLEEEELTFLEIVSYHEDMICEDKKCAIGQAGYNPNAYSSVVAEVLAVNVMPQCVFQFYCIECDELENQFQTFGEDPRPLQNDEALGKLVLLLYDVGVCLHPVTNIVHHFDQLGAAAVLFINGEETTYTMNQMGMAWELNIPTFNIAKTHGTNLLNQALQTTVHVRIPRIVNGVGVVDSTADGQNYIGKDYVPKYFNDDSDTGSRLKIPYDIIFGVVGGVCFLGILIFAVWFYRRRQLQFQYEQFDMGIQTGDAFLNLSEVHDDHDTSERGGMMMQEMEDASNPQDRVVAFS</sequence>
<keyword evidence="4" id="KW-1185">Reference proteome</keyword>
<dbReference type="Proteomes" id="UP001190700">
    <property type="component" value="Unassembled WGS sequence"/>
</dbReference>
<keyword evidence="1" id="KW-0812">Transmembrane</keyword>
<evidence type="ECO:0000313" key="3">
    <source>
        <dbReference type="EMBL" id="KAK3250145.1"/>
    </source>
</evidence>
<feature type="chain" id="PRO_5042186267" description="PA domain-containing protein" evidence="2">
    <location>
        <begin position="24"/>
        <end position="867"/>
    </location>
</feature>
<feature type="signal peptide" evidence="2">
    <location>
        <begin position="1"/>
        <end position="23"/>
    </location>
</feature>
<accession>A0AAE0C9T8</accession>
<keyword evidence="1" id="KW-1133">Transmembrane helix</keyword>
<gene>
    <name evidence="3" type="ORF">CYMTET_40467</name>
</gene>
<evidence type="ECO:0008006" key="5">
    <source>
        <dbReference type="Google" id="ProtNLM"/>
    </source>
</evidence>
<dbReference type="EMBL" id="LGRX02026884">
    <property type="protein sequence ID" value="KAK3250145.1"/>
    <property type="molecule type" value="Genomic_DNA"/>
</dbReference>
<evidence type="ECO:0000256" key="1">
    <source>
        <dbReference type="SAM" id="Phobius"/>
    </source>
</evidence>
<organism evidence="3 4">
    <name type="scientific">Cymbomonas tetramitiformis</name>
    <dbReference type="NCBI Taxonomy" id="36881"/>
    <lineage>
        <taxon>Eukaryota</taxon>
        <taxon>Viridiplantae</taxon>
        <taxon>Chlorophyta</taxon>
        <taxon>Pyramimonadophyceae</taxon>
        <taxon>Pyramimonadales</taxon>
        <taxon>Pyramimonadaceae</taxon>
        <taxon>Cymbomonas</taxon>
    </lineage>
</organism>
<keyword evidence="2" id="KW-0732">Signal</keyword>
<comment type="caution">
    <text evidence="3">The sequence shown here is derived from an EMBL/GenBank/DDBJ whole genome shotgun (WGS) entry which is preliminary data.</text>
</comment>
<evidence type="ECO:0000256" key="2">
    <source>
        <dbReference type="SAM" id="SignalP"/>
    </source>
</evidence>
<protein>
    <recommendedName>
        <fullName evidence="5">PA domain-containing protein</fullName>
    </recommendedName>
</protein>
<name>A0AAE0C9T8_9CHLO</name>
<proteinExistence type="predicted"/>
<reference evidence="3 4" key="1">
    <citation type="journal article" date="2015" name="Genome Biol. Evol.">
        <title>Comparative Genomics of a Bacterivorous Green Alga Reveals Evolutionary Causalities and Consequences of Phago-Mixotrophic Mode of Nutrition.</title>
        <authorList>
            <person name="Burns J.A."/>
            <person name="Paasch A."/>
            <person name="Narechania A."/>
            <person name="Kim E."/>
        </authorList>
    </citation>
    <scope>NUCLEOTIDE SEQUENCE [LARGE SCALE GENOMIC DNA]</scope>
    <source>
        <strain evidence="3 4">PLY_AMNH</strain>
    </source>
</reference>
<keyword evidence="1" id="KW-0472">Membrane</keyword>